<feature type="compositionally biased region" description="Polar residues" evidence="1">
    <location>
        <begin position="1"/>
        <end position="26"/>
    </location>
</feature>
<dbReference type="AlphaFoldDB" id="A0AA39WJV2"/>
<organism evidence="3 4">
    <name type="scientific">Immersiella caudata</name>
    <dbReference type="NCBI Taxonomy" id="314043"/>
    <lineage>
        <taxon>Eukaryota</taxon>
        <taxon>Fungi</taxon>
        <taxon>Dikarya</taxon>
        <taxon>Ascomycota</taxon>
        <taxon>Pezizomycotina</taxon>
        <taxon>Sordariomycetes</taxon>
        <taxon>Sordariomycetidae</taxon>
        <taxon>Sordariales</taxon>
        <taxon>Lasiosphaeriaceae</taxon>
        <taxon>Immersiella</taxon>
    </lineage>
</organism>
<dbReference type="PANTHER" id="PTHR21193:SF3">
    <property type="entry name" value="OXIDOREDUCTASE-LIKE DOMAIN-CONTAINING PROTEIN 1"/>
    <property type="match status" value="1"/>
</dbReference>
<protein>
    <submittedName>
        <fullName evidence="3">Oxidoreductase-like protein</fullName>
    </submittedName>
</protein>
<sequence>MRRSIFSAQPARSLTRAFRSQQTRRTYATIPTRDTSPPSPVELSQEQAHPIGPFYQAILDSAKLPERKVEVAPQSSTPSPPEPPAEKTPKAEPTPAPEPAKAADPVAAPTPGPSPTPAKRGRKPKASNGDNGNGKSKSARARVVFGSSLAGPAERAERLAAIRTKSRMIAGVLVPPRPEEPDNCCMSGCVNCVWDRYRDDMEEWSSAHNEAERRLRAQEAGLAAGTTSASMGETGRSAKVGVGKHELDHGAVSMDDDGGGSVTNWDAGVGGPSSPSGKVSPAFWDEELYKNVPVGIREFMKQEKRLKEKHLREGTSGG</sequence>
<evidence type="ECO:0000313" key="3">
    <source>
        <dbReference type="EMBL" id="KAK0616749.1"/>
    </source>
</evidence>
<dbReference type="Pfam" id="PF09791">
    <property type="entry name" value="Oxidored-like"/>
    <property type="match status" value="1"/>
</dbReference>
<feature type="compositionally biased region" description="Low complexity" evidence="1">
    <location>
        <begin position="272"/>
        <end position="281"/>
    </location>
</feature>
<dbReference type="InterPro" id="IPR039251">
    <property type="entry name" value="OXLD1"/>
</dbReference>
<keyword evidence="4" id="KW-1185">Reference proteome</keyword>
<dbReference type="InterPro" id="IPR019180">
    <property type="entry name" value="Oxidoreductase-like_N"/>
</dbReference>
<feature type="region of interest" description="Disordered" evidence="1">
    <location>
        <begin position="1"/>
        <end position="155"/>
    </location>
</feature>
<comment type="caution">
    <text evidence="3">The sequence shown here is derived from an EMBL/GenBank/DDBJ whole genome shotgun (WGS) entry which is preliminary data.</text>
</comment>
<dbReference type="Proteomes" id="UP001175000">
    <property type="component" value="Unassembled WGS sequence"/>
</dbReference>
<dbReference type="PANTHER" id="PTHR21193">
    <property type="entry name" value="OXIDOREDUCTASE-LIKE DOMAIN-CONTAINING PROTEIN 1"/>
    <property type="match status" value="1"/>
</dbReference>
<feature type="region of interest" description="Disordered" evidence="1">
    <location>
        <begin position="249"/>
        <end position="281"/>
    </location>
</feature>
<feature type="domain" description="Oxidoreductase-like" evidence="2">
    <location>
        <begin position="168"/>
        <end position="212"/>
    </location>
</feature>
<evidence type="ECO:0000259" key="2">
    <source>
        <dbReference type="Pfam" id="PF09791"/>
    </source>
</evidence>
<feature type="compositionally biased region" description="Polar residues" evidence="1">
    <location>
        <begin position="32"/>
        <end position="47"/>
    </location>
</feature>
<evidence type="ECO:0000256" key="1">
    <source>
        <dbReference type="SAM" id="MobiDB-lite"/>
    </source>
</evidence>
<gene>
    <name evidence="3" type="ORF">B0T14DRAFT_251868</name>
</gene>
<proteinExistence type="predicted"/>
<accession>A0AA39WJV2</accession>
<dbReference type="GO" id="GO:0005739">
    <property type="term" value="C:mitochondrion"/>
    <property type="evidence" value="ECO:0007669"/>
    <property type="project" value="TreeGrafter"/>
</dbReference>
<reference evidence="3" key="1">
    <citation type="submission" date="2023-06" db="EMBL/GenBank/DDBJ databases">
        <title>Genome-scale phylogeny and comparative genomics of the fungal order Sordariales.</title>
        <authorList>
            <consortium name="Lawrence Berkeley National Laboratory"/>
            <person name="Hensen N."/>
            <person name="Bonometti L."/>
            <person name="Westerberg I."/>
            <person name="Brannstrom I.O."/>
            <person name="Guillou S."/>
            <person name="Cros-Aarteil S."/>
            <person name="Calhoun S."/>
            <person name="Haridas S."/>
            <person name="Kuo A."/>
            <person name="Mondo S."/>
            <person name="Pangilinan J."/>
            <person name="Riley R."/>
            <person name="Labutti K."/>
            <person name="Andreopoulos B."/>
            <person name="Lipzen A."/>
            <person name="Chen C."/>
            <person name="Yanf M."/>
            <person name="Daum C."/>
            <person name="Ng V."/>
            <person name="Clum A."/>
            <person name="Steindorff A."/>
            <person name="Ohm R."/>
            <person name="Martin F."/>
            <person name="Silar P."/>
            <person name="Natvig D."/>
            <person name="Lalanne C."/>
            <person name="Gautier V."/>
            <person name="Ament-Velasquez S.L."/>
            <person name="Kruys A."/>
            <person name="Hutchinson M.I."/>
            <person name="Powell A.J."/>
            <person name="Barry K."/>
            <person name="Miller A.N."/>
            <person name="Grigoriev I.V."/>
            <person name="Debuchy R."/>
            <person name="Gladieux P."/>
            <person name="Thoren M.H."/>
            <person name="Johannesson H."/>
        </authorList>
    </citation>
    <scope>NUCLEOTIDE SEQUENCE</scope>
    <source>
        <strain evidence="3">CBS 606.72</strain>
    </source>
</reference>
<dbReference type="EMBL" id="JAULSU010000005">
    <property type="protein sequence ID" value="KAK0616749.1"/>
    <property type="molecule type" value="Genomic_DNA"/>
</dbReference>
<name>A0AA39WJV2_9PEZI</name>
<evidence type="ECO:0000313" key="4">
    <source>
        <dbReference type="Proteomes" id="UP001175000"/>
    </source>
</evidence>